<keyword evidence="1" id="KW-1133">Transmembrane helix</keyword>
<proteinExistence type="predicted"/>
<dbReference type="RefSeq" id="WP_155476343.1">
    <property type="nucleotide sequence ID" value="NZ_WNKU01000009.1"/>
</dbReference>
<reference evidence="2 3" key="1">
    <citation type="submission" date="2019-11" db="EMBL/GenBank/DDBJ databases">
        <title>Whole-genome sequence of a the green, strictly anaerobic photosynthetic bacterium Heliobacillus mobilis DSM 6151.</title>
        <authorList>
            <person name="Kyndt J.A."/>
            <person name="Meyer T.E."/>
        </authorList>
    </citation>
    <scope>NUCLEOTIDE SEQUENCE [LARGE SCALE GENOMIC DNA]</scope>
    <source>
        <strain evidence="2 3">DSM 6151</strain>
    </source>
</reference>
<evidence type="ECO:0000256" key="1">
    <source>
        <dbReference type="SAM" id="Phobius"/>
    </source>
</evidence>
<comment type="caution">
    <text evidence="2">The sequence shown here is derived from an EMBL/GenBank/DDBJ whole genome shotgun (WGS) entry which is preliminary data.</text>
</comment>
<accession>A0A6I3SK49</accession>
<dbReference type="EMBL" id="WNKU01000009">
    <property type="protein sequence ID" value="MTV49250.1"/>
    <property type="molecule type" value="Genomic_DNA"/>
</dbReference>
<keyword evidence="1" id="KW-0472">Membrane</keyword>
<keyword evidence="3" id="KW-1185">Reference proteome</keyword>
<keyword evidence="1" id="KW-0812">Transmembrane</keyword>
<feature type="transmembrane region" description="Helical" evidence="1">
    <location>
        <begin position="12"/>
        <end position="34"/>
    </location>
</feature>
<dbReference type="Proteomes" id="UP000430670">
    <property type="component" value="Unassembled WGS sequence"/>
</dbReference>
<name>A0A6I3SK49_HELMO</name>
<sequence>MKGKYIDKHLGNAIVFTGFGLIAIILRFLTQLWLAHSKPTLIAINGYTMGIFMLLIAAVNFWMYYKQTKQNKKPAG</sequence>
<organism evidence="2 3">
    <name type="scientific">Heliobacterium mobile</name>
    <name type="common">Heliobacillus mobilis</name>
    <dbReference type="NCBI Taxonomy" id="28064"/>
    <lineage>
        <taxon>Bacteria</taxon>
        <taxon>Bacillati</taxon>
        <taxon>Bacillota</taxon>
        <taxon>Clostridia</taxon>
        <taxon>Eubacteriales</taxon>
        <taxon>Heliobacteriaceae</taxon>
        <taxon>Heliobacterium</taxon>
    </lineage>
</organism>
<evidence type="ECO:0000313" key="2">
    <source>
        <dbReference type="EMBL" id="MTV49250.1"/>
    </source>
</evidence>
<feature type="transmembrane region" description="Helical" evidence="1">
    <location>
        <begin position="46"/>
        <end position="65"/>
    </location>
</feature>
<evidence type="ECO:0000313" key="3">
    <source>
        <dbReference type="Proteomes" id="UP000430670"/>
    </source>
</evidence>
<dbReference type="AlphaFoldDB" id="A0A6I3SK49"/>
<protein>
    <submittedName>
        <fullName evidence="2">Uncharacterized protein</fullName>
    </submittedName>
</protein>
<gene>
    <name evidence="2" type="ORF">GJ688_09695</name>
</gene>